<dbReference type="InterPro" id="IPR001478">
    <property type="entry name" value="PDZ"/>
</dbReference>
<dbReference type="PRINTS" id="PR00834">
    <property type="entry name" value="PROTEASES2C"/>
</dbReference>
<keyword evidence="1" id="KW-0645">Protease</keyword>
<name>A0A2H0TG39_9BACT</name>
<dbReference type="Pfam" id="PF13180">
    <property type="entry name" value="PDZ_2"/>
    <property type="match status" value="1"/>
</dbReference>
<evidence type="ECO:0000313" key="5">
    <source>
        <dbReference type="Proteomes" id="UP000229383"/>
    </source>
</evidence>
<dbReference type="InterPro" id="IPR051201">
    <property type="entry name" value="Chloro_Bact_Ser_Proteases"/>
</dbReference>
<feature type="domain" description="PDZ" evidence="3">
    <location>
        <begin position="286"/>
        <end position="347"/>
    </location>
</feature>
<reference evidence="5" key="1">
    <citation type="submission" date="2017-09" db="EMBL/GenBank/DDBJ databases">
        <title>Depth-based differentiation of microbial function through sediment-hosted aquifers and enrichment of novel symbionts in the deep terrestrial subsurface.</title>
        <authorList>
            <person name="Probst A.J."/>
            <person name="Ladd B."/>
            <person name="Jarett J.K."/>
            <person name="Geller-Mcgrath D.E."/>
            <person name="Sieber C.M.K."/>
            <person name="Emerson J.B."/>
            <person name="Anantharaman K."/>
            <person name="Thomas B.C."/>
            <person name="Malmstrom R."/>
            <person name="Stieglmeier M."/>
            <person name="Klingl A."/>
            <person name="Woyke T."/>
            <person name="Ryan C.M."/>
            <person name="Banfield J.F."/>
        </authorList>
    </citation>
    <scope>NUCLEOTIDE SEQUENCE [LARGE SCALE GENOMIC DNA]</scope>
</reference>
<gene>
    <name evidence="4" type="ORF">COU46_01180</name>
</gene>
<dbReference type="Pfam" id="PF13365">
    <property type="entry name" value="Trypsin_2"/>
    <property type="match status" value="1"/>
</dbReference>
<dbReference type="InterPro" id="IPR001940">
    <property type="entry name" value="Peptidase_S1C"/>
</dbReference>
<dbReference type="InterPro" id="IPR009003">
    <property type="entry name" value="Peptidase_S1_PA"/>
</dbReference>
<dbReference type="CDD" id="cd06779">
    <property type="entry name" value="cpPDZ_Deg_HtrA-like"/>
    <property type="match status" value="1"/>
</dbReference>
<dbReference type="PANTHER" id="PTHR43343">
    <property type="entry name" value="PEPTIDASE S12"/>
    <property type="match status" value="1"/>
</dbReference>
<evidence type="ECO:0000256" key="2">
    <source>
        <dbReference type="ARBA" id="ARBA00022801"/>
    </source>
</evidence>
<dbReference type="Proteomes" id="UP000229383">
    <property type="component" value="Unassembled WGS sequence"/>
</dbReference>
<evidence type="ECO:0000259" key="3">
    <source>
        <dbReference type="Pfam" id="PF13180"/>
    </source>
</evidence>
<dbReference type="Gene3D" id="2.40.10.120">
    <property type="match status" value="1"/>
</dbReference>
<dbReference type="InterPro" id="IPR036034">
    <property type="entry name" value="PDZ_sf"/>
</dbReference>
<sequence>MDYQNQIINSIKDVLPAVVSIVVSKNLEDVTKELPFDPTTLNPYDRAMLEDKIAHTPRDENGRIKVGGGSGFLISSDGLILTNKHVMSEPHASYTVLVLNGKKYDTKLISYDQINDIALLKIEDKDLPTVKLGSSQDLELGQTVIAIGNALGEFANSVSTGVVSGLSRLITAMTDFKGNQERLRGLIQTDAAINPGNSGGPLINLKGEAIGINAAVIFGAQNIGFAIPIERAKKDLEDIKKFGHIRRPFVGVRYIILNKALQAHFRLPIDHGALILNEGVPGDRAIVPQSPADKAGLKEFDVITACNDKNITEEDTFEDHLSQHQVGDVLELKVFRGGKEISTNITLEEFAIPAPKLKAFNA</sequence>
<evidence type="ECO:0000256" key="1">
    <source>
        <dbReference type="ARBA" id="ARBA00022670"/>
    </source>
</evidence>
<dbReference type="GO" id="GO:0006508">
    <property type="term" value="P:proteolysis"/>
    <property type="evidence" value="ECO:0007669"/>
    <property type="project" value="UniProtKB-KW"/>
</dbReference>
<dbReference type="PANTHER" id="PTHR43343:SF3">
    <property type="entry name" value="PROTEASE DO-LIKE 8, CHLOROPLASTIC"/>
    <property type="match status" value="1"/>
</dbReference>
<dbReference type="GO" id="GO:0004252">
    <property type="term" value="F:serine-type endopeptidase activity"/>
    <property type="evidence" value="ECO:0007669"/>
    <property type="project" value="InterPro"/>
</dbReference>
<keyword evidence="2" id="KW-0378">Hydrolase</keyword>
<accession>A0A2H0TG39</accession>
<evidence type="ECO:0000313" key="4">
    <source>
        <dbReference type="EMBL" id="PIR70501.1"/>
    </source>
</evidence>
<dbReference type="SUPFAM" id="SSF50156">
    <property type="entry name" value="PDZ domain-like"/>
    <property type="match status" value="1"/>
</dbReference>
<organism evidence="4 5">
    <name type="scientific">Candidatus Niyogibacteria bacterium CG10_big_fil_rev_8_21_14_0_10_42_19</name>
    <dbReference type="NCBI Taxonomy" id="1974725"/>
    <lineage>
        <taxon>Bacteria</taxon>
        <taxon>Candidatus Niyogiibacteriota</taxon>
    </lineage>
</organism>
<proteinExistence type="predicted"/>
<dbReference type="SUPFAM" id="SSF50494">
    <property type="entry name" value="Trypsin-like serine proteases"/>
    <property type="match status" value="1"/>
</dbReference>
<dbReference type="EMBL" id="PFCN01000015">
    <property type="protein sequence ID" value="PIR70501.1"/>
    <property type="molecule type" value="Genomic_DNA"/>
</dbReference>
<protein>
    <recommendedName>
        <fullName evidence="3">PDZ domain-containing protein</fullName>
    </recommendedName>
</protein>
<comment type="caution">
    <text evidence="4">The sequence shown here is derived from an EMBL/GenBank/DDBJ whole genome shotgun (WGS) entry which is preliminary data.</text>
</comment>
<dbReference type="Gene3D" id="2.30.42.10">
    <property type="match status" value="1"/>
</dbReference>
<dbReference type="AlphaFoldDB" id="A0A2H0TG39"/>